<keyword evidence="2" id="KW-1185">Reference proteome</keyword>
<name>A0ACA9KDJ6_9GLOM</name>
<evidence type="ECO:0000313" key="2">
    <source>
        <dbReference type="Proteomes" id="UP000789920"/>
    </source>
</evidence>
<dbReference type="EMBL" id="CAJVQC010000300">
    <property type="protein sequence ID" value="CAG8466805.1"/>
    <property type="molecule type" value="Genomic_DNA"/>
</dbReference>
<comment type="caution">
    <text evidence="1">The sequence shown here is derived from an EMBL/GenBank/DDBJ whole genome shotgun (WGS) entry which is preliminary data.</text>
</comment>
<evidence type="ECO:0000313" key="1">
    <source>
        <dbReference type="EMBL" id="CAG8466805.1"/>
    </source>
</evidence>
<accession>A0ACA9KDJ6</accession>
<protein>
    <submittedName>
        <fullName evidence="1">22995_t:CDS:1</fullName>
    </submittedName>
</protein>
<proteinExistence type="predicted"/>
<sequence>MSNSSGTKRRRGTSVVLAQETTTSTTTPSRASPRATSSRVIPQRTIVTPPVANKGKTKVVVSNSSASSSTSKGKGKRKAVNDDRKEKAIDNNSSTSSNNKGKRKAEDSGEENSSSKKTKIEDSSEGTSSKPKKKKKEKKARNKVKEKRQARVRTICSKKIKDRINRASSQRMYLIDRKEVEDLKKEFTVLGSTGNVYTVTITHIPNCTCPDYQGVLRVNPNSQLIYQRALISKELKVIFSRAPDLGTLASYRVRSLYHVISKGRNGSEGGVRRRLIEGDCPICCDPLRPEHKDQIVWCQNGCGNNIHKECFDQWKGSRIYTRVTCVYCRVEWHEHVLERYTEDGYLNLGQFQAGLGTGSGGVGTPRTSRAAAAAGSSSTPAST</sequence>
<dbReference type="Proteomes" id="UP000789920">
    <property type="component" value="Unassembled WGS sequence"/>
</dbReference>
<organism evidence="1 2">
    <name type="scientific">Racocetra persica</name>
    <dbReference type="NCBI Taxonomy" id="160502"/>
    <lineage>
        <taxon>Eukaryota</taxon>
        <taxon>Fungi</taxon>
        <taxon>Fungi incertae sedis</taxon>
        <taxon>Mucoromycota</taxon>
        <taxon>Glomeromycotina</taxon>
        <taxon>Glomeromycetes</taxon>
        <taxon>Diversisporales</taxon>
        <taxon>Gigasporaceae</taxon>
        <taxon>Racocetra</taxon>
    </lineage>
</organism>
<reference evidence="1" key="1">
    <citation type="submission" date="2021-06" db="EMBL/GenBank/DDBJ databases">
        <authorList>
            <person name="Kallberg Y."/>
            <person name="Tangrot J."/>
            <person name="Rosling A."/>
        </authorList>
    </citation>
    <scope>NUCLEOTIDE SEQUENCE</scope>
    <source>
        <strain evidence="1">MA461A</strain>
    </source>
</reference>
<gene>
    <name evidence="1" type="ORF">RPERSI_LOCUS397</name>
</gene>